<protein>
    <submittedName>
        <fullName evidence="5">Uncharacterized protein</fullName>
    </submittedName>
</protein>
<dbReference type="InterPro" id="IPR010851">
    <property type="entry name" value="DEFL"/>
</dbReference>
<sequence>MSEKSIRSRGVARVVTSCLFREISMGIFSRVQGSIDEGESLTRNGRHDSKTLVKREVFRVVWHGGDIFHRFSPSSSKRKNQQGRGGWLLFFELQRLRREQTPWRLGWRNKWALPDVYFSWSDCGGGGSLEEMASKFCVITVGLLVISLVMLVRSTETPAKENGEGCIPIGAPCKTASDCNVPCGRDHGYFCDFQESIEHQI</sequence>
<dbReference type="Proteomes" id="UP000317650">
    <property type="component" value="Chromosome 11"/>
</dbReference>
<dbReference type="Pfam" id="PF25052">
    <property type="entry name" value="AtDEF-like"/>
    <property type="match status" value="1"/>
</dbReference>
<evidence type="ECO:0000256" key="2">
    <source>
        <dbReference type="ARBA" id="ARBA00022529"/>
    </source>
</evidence>
<evidence type="ECO:0000256" key="1">
    <source>
        <dbReference type="ARBA" id="ARBA00006722"/>
    </source>
</evidence>
<reference evidence="5 6" key="1">
    <citation type="journal article" date="2019" name="Nat. Plants">
        <title>Genome sequencing of Musa balbisiana reveals subgenome evolution and function divergence in polyploid bananas.</title>
        <authorList>
            <person name="Yao X."/>
        </authorList>
    </citation>
    <scope>NUCLEOTIDE SEQUENCE [LARGE SCALE GENOMIC DNA]</scope>
    <source>
        <strain evidence="6">cv. DH-PKW</strain>
        <tissue evidence="5">Leaves</tissue>
    </source>
</reference>
<dbReference type="GO" id="GO:0031640">
    <property type="term" value="P:killing of cells of another organism"/>
    <property type="evidence" value="ECO:0007669"/>
    <property type="project" value="UniProtKB-KW"/>
</dbReference>
<comment type="similarity">
    <text evidence="1">Belongs to the DEFL family.</text>
</comment>
<dbReference type="GO" id="GO:0050832">
    <property type="term" value="P:defense response to fungus"/>
    <property type="evidence" value="ECO:0007669"/>
    <property type="project" value="UniProtKB-KW"/>
</dbReference>
<evidence type="ECO:0000313" key="5">
    <source>
        <dbReference type="EMBL" id="THU55932.1"/>
    </source>
</evidence>
<organism evidence="5 6">
    <name type="scientific">Musa balbisiana</name>
    <name type="common">Banana</name>
    <dbReference type="NCBI Taxonomy" id="52838"/>
    <lineage>
        <taxon>Eukaryota</taxon>
        <taxon>Viridiplantae</taxon>
        <taxon>Streptophyta</taxon>
        <taxon>Embryophyta</taxon>
        <taxon>Tracheophyta</taxon>
        <taxon>Spermatophyta</taxon>
        <taxon>Magnoliopsida</taxon>
        <taxon>Liliopsida</taxon>
        <taxon>Zingiberales</taxon>
        <taxon>Musaceae</taxon>
        <taxon>Musa</taxon>
    </lineage>
</organism>
<dbReference type="AlphaFoldDB" id="A0A4S8J5X5"/>
<keyword evidence="3" id="KW-0295">Fungicide</keyword>
<evidence type="ECO:0000256" key="3">
    <source>
        <dbReference type="ARBA" id="ARBA00022577"/>
    </source>
</evidence>
<keyword evidence="6" id="KW-1185">Reference proteome</keyword>
<dbReference type="EMBL" id="PYDT01000007">
    <property type="protein sequence ID" value="THU55932.1"/>
    <property type="molecule type" value="Genomic_DNA"/>
</dbReference>
<proteinExistence type="inferred from homology"/>
<accession>A0A4S8J5X5</accession>
<keyword evidence="4" id="KW-0611">Plant defense</keyword>
<comment type="caution">
    <text evidence="5">The sequence shown here is derived from an EMBL/GenBank/DDBJ whole genome shotgun (WGS) entry which is preliminary data.</text>
</comment>
<keyword evidence="2" id="KW-0929">Antimicrobial</keyword>
<name>A0A4S8J5X5_MUSBA</name>
<gene>
    <name evidence="5" type="ORF">C4D60_Mb11t11860</name>
</gene>
<evidence type="ECO:0000313" key="6">
    <source>
        <dbReference type="Proteomes" id="UP000317650"/>
    </source>
</evidence>
<evidence type="ECO:0000256" key="4">
    <source>
        <dbReference type="ARBA" id="ARBA00022821"/>
    </source>
</evidence>